<name>A0A562RNB1_9BRAD</name>
<evidence type="ECO:0000313" key="2">
    <source>
        <dbReference type="Proteomes" id="UP000316291"/>
    </source>
</evidence>
<dbReference type="EMBL" id="VLLA01000008">
    <property type="protein sequence ID" value="TWI70537.1"/>
    <property type="molecule type" value="Genomic_DNA"/>
</dbReference>
<keyword evidence="2" id="KW-1185">Reference proteome</keyword>
<evidence type="ECO:0000313" key="1">
    <source>
        <dbReference type="EMBL" id="TWI70537.1"/>
    </source>
</evidence>
<dbReference type="Proteomes" id="UP000316291">
    <property type="component" value="Unassembled WGS sequence"/>
</dbReference>
<organism evidence="1 2">
    <name type="scientific">Bradyrhizobium huanghuaihaiense</name>
    <dbReference type="NCBI Taxonomy" id="990078"/>
    <lineage>
        <taxon>Bacteria</taxon>
        <taxon>Pseudomonadati</taxon>
        <taxon>Pseudomonadota</taxon>
        <taxon>Alphaproteobacteria</taxon>
        <taxon>Hyphomicrobiales</taxon>
        <taxon>Nitrobacteraceae</taxon>
        <taxon>Bradyrhizobium</taxon>
    </lineage>
</organism>
<sequence length="54" mass="6355">MVLRVEHVAFRRRAAWDVMEQATKEFLERRGKSAEGYARRDFDDGTHDVCDHSC</sequence>
<protein>
    <submittedName>
        <fullName evidence="1">Uncharacterized protein</fullName>
    </submittedName>
</protein>
<accession>A0A562RNB1</accession>
<gene>
    <name evidence="1" type="ORF">IQ16_03710</name>
</gene>
<comment type="caution">
    <text evidence="1">The sequence shown here is derived from an EMBL/GenBank/DDBJ whole genome shotgun (WGS) entry which is preliminary data.</text>
</comment>
<reference evidence="1 2" key="1">
    <citation type="journal article" date="2015" name="Stand. Genomic Sci.">
        <title>Genomic Encyclopedia of Bacterial and Archaeal Type Strains, Phase III: the genomes of soil and plant-associated and newly described type strains.</title>
        <authorList>
            <person name="Whitman W.B."/>
            <person name="Woyke T."/>
            <person name="Klenk H.P."/>
            <person name="Zhou Y."/>
            <person name="Lilburn T.G."/>
            <person name="Beck B.J."/>
            <person name="De Vos P."/>
            <person name="Vandamme P."/>
            <person name="Eisen J.A."/>
            <person name="Garrity G."/>
            <person name="Hugenholtz P."/>
            <person name="Kyrpides N.C."/>
        </authorList>
    </citation>
    <scope>NUCLEOTIDE SEQUENCE [LARGE SCALE GENOMIC DNA]</scope>
    <source>
        <strain evidence="1 2">CGMCC 1.10948</strain>
    </source>
</reference>
<proteinExistence type="predicted"/>
<dbReference type="AlphaFoldDB" id="A0A562RNB1"/>